<evidence type="ECO:0000313" key="8">
    <source>
        <dbReference type="Proteomes" id="UP000078286"/>
    </source>
</evidence>
<keyword evidence="4" id="KW-0143">Chaperone</keyword>
<evidence type="ECO:0000256" key="5">
    <source>
        <dbReference type="ARBA" id="ARBA00093797"/>
    </source>
</evidence>
<dbReference type="InterPro" id="IPR008622">
    <property type="entry name" value="FliT"/>
</dbReference>
<evidence type="ECO:0000256" key="4">
    <source>
        <dbReference type="ARBA" id="ARBA00023186"/>
    </source>
</evidence>
<accession>A0A1B7HM35</accession>
<keyword evidence="2" id="KW-0963">Cytoplasm</keyword>
<keyword evidence="3" id="KW-1005">Bacterial flagellum biogenesis</keyword>
<evidence type="ECO:0000256" key="3">
    <source>
        <dbReference type="ARBA" id="ARBA00022795"/>
    </source>
</evidence>
<evidence type="ECO:0000256" key="6">
    <source>
        <dbReference type="SAM" id="Coils"/>
    </source>
</evidence>
<comment type="caution">
    <text evidence="7">The sequence shown here is derived from an EMBL/GenBank/DDBJ whole genome shotgun (WGS) entry which is preliminary data.</text>
</comment>
<comment type="subcellular location">
    <subcellularLocation>
        <location evidence="1">Cytoplasm</location>
        <location evidence="1">Cytosol</location>
    </subcellularLocation>
</comment>
<gene>
    <name evidence="7" type="ORF">M979_2512</name>
</gene>
<dbReference type="Proteomes" id="UP000078286">
    <property type="component" value="Unassembled WGS sequence"/>
</dbReference>
<evidence type="ECO:0000313" key="7">
    <source>
        <dbReference type="EMBL" id="OAT16693.1"/>
    </source>
</evidence>
<name>A0A1B7HM35_9ENTR</name>
<feature type="coiled-coil region" evidence="6">
    <location>
        <begin position="53"/>
        <end position="84"/>
    </location>
</feature>
<keyword evidence="6" id="KW-0175">Coiled coil</keyword>
<reference evidence="7 8" key="1">
    <citation type="submission" date="2016-04" db="EMBL/GenBank/DDBJ databases">
        <title>ATOL: Assembling a taxonomically balanced genome-scale reconstruction of the evolutionary history of the Enterobacteriaceae.</title>
        <authorList>
            <person name="Plunkett G.III."/>
            <person name="Neeno-Eckwall E.C."/>
            <person name="Glasner J.D."/>
            <person name="Perna N.T."/>
        </authorList>
    </citation>
    <scope>NUCLEOTIDE SEQUENCE [LARGE SCALE GENOMIC DNA]</scope>
    <source>
        <strain evidence="7 8">ATCC 51607</strain>
    </source>
</reference>
<dbReference type="Pfam" id="PF05400">
    <property type="entry name" value="FliT"/>
    <property type="match status" value="1"/>
</dbReference>
<protein>
    <recommendedName>
        <fullName evidence="5">Flagellar protein FliT</fullName>
    </recommendedName>
</protein>
<evidence type="ECO:0000256" key="1">
    <source>
        <dbReference type="ARBA" id="ARBA00004514"/>
    </source>
</evidence>
<dbReference type="EMBL" id="LXEO01000037">
    <property type="protein sequence ID" value="OAT16693.1"/>
    <property type="molecule type" value="Genomic_DNA"/>
</dbReference>
<keyword evidence="8" id="KW-1185">Reference proteome</keyword>
<dbReference type="AlphaFoldDB" id="A0A1B7HM35"/>
<dbReference type="PATRIC" id="fig|1354255.3.peg.2588"/>
<evidence type="ECO:0000256" key="2">
    <source>
        <dbReference type="ARBA" id="ARBA00022490"/>
    </source>
</evidence>
<sequence>MDDLQLLDWQMRVLAAAGKRQDWEKIQQLDSDISALLISLHGCEISEQKREALNKLQKVHQQVHQQVRQKRDELSKEMTQQRNQREGALSYAQFMDRELDEGRVVNE</sequence>
<organism evidence="7 8">
    <name type="scientific">Buttiauxella noackiae ATCC 51607</name>
    <dbReference type="NCBI Taxonomy" id="1354255"/>
    <lineage>
        <taxon>Bacteria</taxon>
        <taxon>Pseudomonadati</taxon>
        <taxon>Pseudomonadota</taxon>
        <taxon>Gammaproteobacteria</taxon>
        <taxon>Enterobacterales</taxon>
        <taxon>Enterobacteriaceae</taxon>
        <taxon>Buttiauxella</taxon>
    </lineage>
</organism>
<proteinExistence type="predicted"/>